<protein>
    <submittedName>
        <fullName evidence="5">Sensory box sensor histidine kinase/response regulator</fullName>
    </submittedName>
</protein>
<dbReference type="InterPro" id="IPR001789">
    <property type="entry name" value="Sig_transdc_resp-reg_receiver"/>
</dbReference>
<dbReference type="CDD" id="cd17574">
    <property type="entry name" value="REC_OmpR"/>
    <property type="match status" value="1"/>
</dbReference>
<reference evidence="5 6" key="1">
    <citation type="journal article" date="2015" name="Nature">
        <title>rRNA introns, odd ribosomes, and small enigmatic genomes across a large radiation of phyla.</title>
        <authorList>
            <person name="Brown C.T."/>
            <person name="Hug L.A."/>
            <person name="Thomas B.C."/>
            <person name="Sharon I."/>
            <person name="Castelle C.J."/>
            <person name="Singh A."/>
            <person name="Wilkins M.J."/>
            <person name="Williams K.H."/>
            <person name="Banfield J.F."/>
        </authorList>
    </citation>
    <scope>NUCLEOTIDE SEQUENCE [LARGE SCALE GENOMIC DNA]</scope>
</reference>
<organism evidence="5 6">
    <name type="scientific">Candidatus Woesebacteria bacterium GW2011_GWA1_45_8</name>
    <dbReference type="NCBI Taxonomy" id="1618559"/>
    <lineage>
        <taxon>Bacteria</taxon>
        <taxon>Candidatus Woeseibacteriota</taxon>
    </lineage>
</organism>
<evidence type="ECO:0000256" key="1">
    <source>
        <dbReference type="ARBA" id="ARBA00022553"/>
    </source>
</evidence>
<dbReference type="GO" id="GO:0000160">
    <property type="term" value="P:phosphorelay signal transduction system"/>
    <property type="evidence" value="ECO:0007669"/>
    <property type="project" value="InterPro"/>
</dbReference>
<name>A0A0G1MVU8_9BACT</name>
<evidence type="ECO:0000259" key="4">
    <source>
        <dbReference type="PROSITE" id="PS50110"/>
    </source>
</evidence>
<evidence type="ECO:0000256" key="2">
    <source>
        <dbReference type="PROSITE-ProRule" id="PRU00169"/>
    </source>
</evidence>
<dbReference type="SUPFAM" id="SSF52172">
    <property type="entry name" value="CheY-like"/>
    <property type="match status" value="1"/>
</dbReference>
<evidence type="ECO:0000313" key="5">
    <source>
        <dbReference type="EMBL" id="KKU12359.1"/>
    </source>
</evidence>
<dbReference type="Gene3D" id="3.40.50.2300">
    <property type="match status" value="1"/>
</dbReference>
<dbReference type="PANTHER" id="PTHR44591:SF3">
    <property type="entry name" value="RESPONSE REGULATORY DOMAIN-CONTAINING PROTEIN"/>
    <property type="match status" value="1"/>
</dbReference>
<feature type="modified residue" description="4-aspartylphosphate" evidence="2">
    <location>
        <position position="86"/>
    </location>
</feature>
<sequence>MPDPQQEPQKIQEEERLEESSAQEANQAPKPATDAPTVLFIEDDPLLLKMYETKFKSEGLRVLAAQDGEEGLRLATTEKVDLIILDLMMPKLSGLDMLERLRQQNKGKSHVVIVLTNLTKEEEIKRAMDLGVKEYLVKADLTPNEVASKVKAYLGK</sequence>
<feature type="region of interest" description="Disordered" evidence="3">
    <location>
        <begin position="1"/>
        <end position="35"/>
    </location>
</feature>
<accession>A0A0G1MVU8</accession>
<keyword evidence="5" id="KW-0808">Transferase</keyword>
<keyword evidence="1 2" id="KW-0597">Phosphoprotein</keyword>
<dbReference type="SMART" id="SM00448">
    <property type="entry name" value="REC"/>
    <property type="match status" value="1"/>
</dbReference>
<dbReference type="Pfam" id="PF00072">
    <property type="entry name" value="Response_reg"/>
    <property type="match status" value="1"/>
</dbReference>
<dbReference type="EMBL" id="LCLG01000002">
    <property type="protein sequence ID" value="KKU12359.1"/>
    <property type="molecule type" value="Genomic_DNA"/>
</dbReference>
<dbReference type="PANTHER" id="PTHR44591">
    <property type="entry name" value="STRESS RESPONSE REGULATOR PROTEIN 1"/>
    <property type="match status" value="1"/>
</dbReference>
<evidence type="ECO:0000256" key="3">
    <source>
        <dbReference type="SAM" id="MobiDB-lite"/>
    </source>
</evidence>
<dbReference type="Proteomes" id="UP000034653">
    <property type="component" value="Unassembled WGS sequence"/>
</dbReference>
<gene>
    <name evidence="5" type="ORF">UX19_C0002G0066</name>
</gene>
<dbReference type="GO" id="GO:0016301">
    <property type="term" value="F:kinase activity"/>
    <property type="evidence" value="ECO:0007669"/>
    <property type="project" value="UniProtKB-KW"/>
</dbReference>
<proteinExistence type="predicted"/>
<dbReference type="AlphaFoldDB" id="A0A0G1MVU8"/>
<evidence type="ECO:0000313" key="6">
    <source>
        <dbReference type="Proteomes" id="UP000034653"/>
    </source>
</evidence>
<feature type="domain" description="Response regulatory" evidence="4">
    <location>
        <begin position="37"/>
        <end position="153"/>
    </location>
</feature>
<dbReference type="InterPro" id="IPR011006">
    <property type="entry name" value="CheY-like_superfamily"/>
</dbReference>
<keyword evidence="5" id="KW-0418">Kinase</keyword>
<dbReference type="InterPro" id="IPR050595">
    <property type="entry name" value="Bact_response_regulator"/>
</dbReference>
<dbReference type="PATRIC" id="fig|1618559.3.peg.102"/>
<comment type="caution">
    <text evidence="5">The sequence shown here is derived from an EMBL/GenBank/DDBJ whole genome shotgun (WGS) entry which is preliminary data.</text>
</comment>
<dbReference type="PROSITE" id="PS50110">
    <property type="entry name" value="RESPONSE_REGULATORY"/>
    <property type="match status" value="1"/>
</dbReference>